<evidence type="ECO:0000313" key="2">
    <source>
        <dbReference type="Proteomes" id="UP000289792"/>
    </source>
</evidence>
<dbReference type="AlphaFoldDB" id="A0A4V1LMX5"/>
<comment type="caution">
    <text evidence="1">The sequence shown here is derived from an EMBL/GenBank/DDBJ whole genome shotgun (WGS) entry which is preliminary data.</text>
</comment>
<protein>
    <submittedName>
        <fullName evidence="1">Uncharacterized protein</fullName>
    </submittedName>
</protein>
<dbReference type="RefSeq" id="WP_129016918.1">
    <property type="nucleotide sequence ID" value="NZ_SDDZ01000004.1"/>
</dbReference>
<gene>
    <name evidence="1" type="ORF">ESZ48_08490</name>
</gene>
<accession>A0A4V1LMX5</accession>
<dbReference type="InterPro" id="IPR046233">
    <property type="entry name" value="DUF6266"/>
</dbReference>
<dbReference type="EMBL" id="SDDZ01000004">
    <property type="protein sequence ID" value="RXJ50022.1"/>
    <property type="molecule type" value="Genomic_DNA"/>
</dbReference>
<dbReference type="Pfam" id="PF19781">
    <property type="entry name" value="DUF6266"/>
    <property type="match status" value="1"/>
</dbReference>
<organism evidence="1 2">
    <name type="scientific">Gelidibacter gilvus</name>
    <dbReference type="NCBI Taxonomy" id="59602"/>
    <lineage>
        <taxon>Bacteria</taxon>
        <taxon>Pseudomonadati</taxon>
        <taxon>Bacteroidota</taxon>
        <taxon>Flavobacteriia</taxon>
        <taxon>Flavobacteriales</taxon>
        <taxon>Flavobacteriaceae</taxon>
        <taxon>Gelidibacter</taxon>
    </lineage>
</organism>
<dbReference type="OrthoDB" id="821958at2"/>
<proteinExistence type="predicted"/>
<name>A0A4V1LMX5_9FLAO</name>
<evidence type="ECO:0000313" key="1">
    <source>
        <dbReference type="EMBL" id="RXJ50022.1"/>
    </source>
</evidence>
<keyword evidence="2" id="KW-1185">Reference proteome</keyword>
<sequence length="213" mass="23178">MAVFEKGILGGFSGKVGNVVGARWRGKNIMRSLPQRGNYVPTEEQLIQREKFSAVIKFLTPLKPIVGKYFGQKQGHKSIYNLATSYHLREALVDDGGVYRIDYPKVLISKGELRGLMDPAVAMAAGQVLELAWSDNSGQGYAHDNDQLIVVVFSPDADLYQLSIAIGRRDLAGTSIALPAYMAGLDIQVWATFATANGKVAAISMYLGEHTVS</sequence>
<dbReference type="Proteomes" id="UP000289792">
    <property type="component" value="Unassembled WGS sequence"/>
</dbReference>
<reference evidence="1 2" key="1">
    <citation type="submission" date="2019-01" db="EMBL/GenBank/DDBJ databases">
        <title>Genome sequence of the Antarctic species Gelidibacter gilvus ACAM 158(T).</title>
        <authorList>
            <person name="Bowman J.P."/>
        </authorList>
    </citation>
    <scope>NUCLEOTIDE SEQUENCE [LARGE SCALE GENOMIC DNA]</scope>
    <source>
        <strain evidence="1 2">IC158</strain>
    </source>
</reference>